<sequence>MASLFSPWISSPSSPLSPKLKGVGTRLVQPRVVIPPTIVNQPEPMVSPDPLSPYNIPTMYPDLHPPLFETSNLDLMRSPLPLLSPDLFTPSTLLSTDDEHHYHQLLPGFFPELYDTRSGSSLVGARNFNTPPLGQCSLRQCSLRLFAYHHWSFIGGVKVTTNKISSVQNLSDILSCMGLVWTWQLMGLIWLYHLMGLW</sequence>
<organism evidence="2 3">
    <name type="scientific">Arabis alpina</name>
    <name type="common">Alpine rock-cress</name>
    <dbReference type="NCBI Taxonomy" id="50452"/>
    <lineage>
        <taxon>Eukaryota</taxon>
        <taxon>Viridiplantae</taxon>
        <taxon>Streptophyta</taxon>
        <taxon>Embryophyta</taxon>
        <taxon>Tracheophyta</taxon>
        <taxon>Spermatophyta</taxon>
        <taxon>Magnoliopsida</taxon>
        <taxon>eudicotyledons</taxon>
        <taxon>Gunneridae</taxon>
        <taxon>Pentapetalae</taxon>
        <taxon>rosids</taxon>
        <taxon>malvids</taxon>
        <taxon>Brassicales</taxon>
        <taxon>Brassicaceae</taxon>
        <taxon>Arabideae</taxon>
        <taxon>Arabis</taxon>
    </lineage>
</organism>
<dbReference type="EMBL" id="CM002875">
    <property type="protein sequence ID" value="KFK29396.1"/>
    <property type="molecule type" value="Genomic_DNA"/>
</dbReference>
<feature type="region of interest" description="Disordered" evidence="1">
    <location>
        <begin position="1"/>
        <end position="20"/>
    </location>
</feature>
<keyword evidence="3" id="KW-1185">Reference proteome</keyword>
<proteinExistence type="predicted"/>
<name>A0A087GHP4_ARAAL</name>
<evidence type="ECO:0000313" key="2">
    <source>
        <dbReference type="EMBL" id="KFK29396.1"/>
    </source>
</evidence>
<reference evidence="3" key="1">
    <citation type="journal article" date="2015" name="Nat. Plants">
        <title>Genome expansion of Arabis alpina linked with retrotransposition and reduced symmetric DNA methylation.</title>
        <authorList>
            <person name="Willing E.M."/>
            <person name="Rawat V."/>
            <person name="Mandakova T."/>
            <person name="Maumus F."/>
            <person name="James G.V."/>
            <person name="Nordstroem K.J."/>
            <person name="Becker C."/>
            <person name="Warthmann N."/>
            <person name="Chica C."/>
            <person name="Szarzynska B."/>
            <person name="Zytnicki M."/>
            <person name="Albani M.C."/>
            <person name="Kiefer C."/>
            <person name="Bergonzi S."/>
            <person name="Castaings L."/>
            <person name="Mateos J.L."/>
            <person name="Berns M.C."/>
            <person name="Bujdoso N."/>
            <person name="Piofczyk T."/>
            <person name="de Lorenzo L."/>
            <person name="Barrero-Sicilia C."/>
            <person name="Mateos I."/>
            <person name="Piednoel M."/>
            <person name="Hagmann J."/>
            <person name="Chen-Min-Tao R."/>
            <person name="Iglesias-Fernandez R."/>
            <person name="Schuster S.C."/>
            <person name="Alonso-Blanco C."/>
            <person name="Roudier F."/>
            <person name="Carbonero P."/>
            <person name="Paz-Ares J."/>
            <person name="Davis S.J."/>
            <person name="Pecinka A."/>
            <person name="Quesneville H."/>
            <person name="Colot V."/>
            <person name="Lysak M.A."/>
            <person name="Weigel D."/>
            <person name="Coupland G."/>
            <person name="Schneeberger K."/>
        </authorList>
    </citation>
    <scope>NUCLEOTIDE SEQUENCE [LARGE SCALE GENOMIC DNA]</scope>
    <source>
        <strain evidence="3">cv. Pajares</strain>
    </source>
</reference>
<protein>
    <submittedName>
        <fullName evidence="2">Uncharacterized protein</fullName>
    </submittedName>
</protein>
<accession>A0A087GHP4</accession>
<dbReference type="Proteomes" id="UP000029120">
    <property type="component" value="Chromosome 7"/>
</dbReference>
<dbReference type="Gramene" id="KFK29396">
    <property type="protein sequence ID" value="KFK29396"/>
    <property type="gene ID" value="AALP_AA7G128100"/>
</dbReference>
<evidence type="ECO:0000313" key="3">
    <source>
        <dbReference type="Proteomes" id="UP000029120"/>
    </source>
</evidence>
<gene>
    <name evidence="2" type="ordered locus">AALP_Aa7g128100</name>
</gene>
<evidence type="ECO:0000256" key="1">
    <source>
        <dbReference type="SAM" id="MobiDB-lite"/>
    </source>
</evidence>
<dbReference type="AlphaFoldDB" id="A0A087GHP4"/>